<evidence type="ECO:0000259" key="5">
    <source>
        <dbReference type="PROSITE" id="PS50883"/>
    </source>
</evidence>
<feature type="domain" description="GGDEF" evidence="7">
    <location>
        <begin position="756"/>
        <end position="894"/>
    </location>
</feature>
<dbReference type="CDD" id="cd06225">
    <property type="entry name" value="HAMP"/>
    <property type="match status" value="1"/>
</dbReference>
<dbReference type="Pfam" id="PF00672">
    <property type="entry name" value="HAMP"/>
    <property type="match status" value="1"/>
</dbReference>
<dbReference type="InterPro" id="IPR000014">
    <property type="entry name" value="PAS"/>
</dbReference>
<dbReference type="GO" id="GO:0071732">
    <property type="term" value="P:cellular response to nitric oxide"/>
    <property type="evidence" value="ECO:0007669"/>
    <property type="project" value="UniProtKB-ARBA"/>
</dbReference>
<feature type="domain" description="PAC" evidence="4">
    <location>
        <begin position="674"/>
        <end position="724"/>
    </location>
</feature>
<dbReference type="SUPFAM" id="SSF158472">
    <property type="entry name" value="HAMP domain-like"/>
    <property type="match status" value="1"/>
</dbReference>
<dbReference type="Proteomes" id="UP000233293">
    <property type="component" value="Unassembled WGS sequence"/>
</dbReference>
<dbReference type="GO" id="GO:0016020">
    <property type="term" value="C:membrane"/>
    <property type="evidence" value="ECO:0007669"/>
    <property type="project" value="InterPro"/>
</dbReference>
<feature type="domain" description="PAS" evidence="3">
    <location>
        <begin position="600"/>
        <end position="671"/>
    </location>
</feature>
<dbReference type="Gene3D" id="3.20.20.450">
    <property type="entry name" value="EAL domain"/>
    <property type="match status" value="1"/>
</dbReference>
<dbReference type="InterPro" id="IPR035919">
    <property type="entry name" value="EAL_sf"/>
</dbReference>
<dbReference type="CDD" id="cd00130">
    <property type="entry name" value="PAS"/>
    <property type="match status" value="1"/>
</dbReference>
<dbReference type="SMART" id="SM00086">
    <property type="entry name" value="PAC"/>
    <property type="match status" value="1"/>
</dbReference>
<dbReference type="PROSITE" id="PS50113">
    <property type="entry name" value="PAC"/>
    <property type="match status" value="1"/>
</dbReference>
<evidence type="ECO:0000256" key="2">
    <source>
        <dbReference type="SAM" id="Phobius"/>
    </source>
</evidence>
<keyword evidence="9" id="KW-1185">Reference proteome</keyword>
<reference evidence="9" key="1">
    <citation type="submission" date="2017-12" db="EMBL/GenBank/DDBJ databases">
        <title>Draft genome sequence of Telmatospirillum siberiense 26-4b1T, an acidotolerant peatland alphaproteobacterium potentially involved in sulfur cycling.</title>
        <authorList>
            <person name="Hausmann B."/>
            <person name="Pjevac P."/>
            <person name="Schreck K."/>
            <person name="Herbold C.W."/>
            <person name="Daims H."/>
            <person name="Wagner M."/>
            <person name="Pester M."/>
            <person name="Loy A."/>
        </authorList>
    </citation>
    <scope>NUCLEOTIDE SEQUENCE [LARGE SCALE GENOMIC DNA]</scope>
    <source>
        <strain evidence="9">26-4b1</strain>
    </source>
</reference>
<keyword evidence="2" id="KW-0812">Transmembrane</keyword>
<dbReference type="NCBIfam" id="TIGR00229">
    <property type="entry name" value="sensory_box"/>
    <property type="match status" value="1"/>
</dbReference>
<dbReference type="PROSITE" id="PS50885">
    <property type="entry name" value="HAMP"/>
    <property type="match status" value="1"/>
</dbReference>
<dbReference type="Gene3D" id="6.10.340.10">
    <property type="match status" value="1"/>
</dbReference>
<protein>
    <submittedName>
        <fullName evidence="8">Diguanylate cyclase</fullName>
    </submittedName>
</protein>
<dbReference type="PROSITE" id="PS50883">
    <property type="entry name" value="EAL"/>
    <property type="match status" value="1"/>
</dbReference>
<feature type="transmembrane region" description="Helical" evidence="2">
    <location>
        <begin position="12"/>
        <end position="33"/>
    </location>
</feature>
<dbReference type="OrthoDB" id="9793210at2"/>
<evidence type="ECO:0000259" key="4">
    <source>
        <dbReference type="PROSITE" id="PS50113"/>
    </source>
</evidence>
<dbReference type="SMART" id="SM00267">
    <property type="entry name" value="GGDEF"/>
    <property type="match status" value="1"/>
</dbReference>
<dbReference type="Pfam" id="PF00990">
    <property type="entry name" value="GGDEF"/>
    <property type="match status" value="1"/>
</dbReference>
<evidence type="ECO:0000313" key="9">
    <source>
        <dbReference type="Proteomes" id="UP000233293"/>
    </source>
</evidence>
<dbReference type="CDD" id="cd01948">
    <property type="entry name" value="EAL"/>
    <property type="match status" value="1"/>
</dbReference>
<dbReference type="PROSITE" id="PS50112">
    <property type="entry name" value="PAS"/>
    <property type="match status" value="1"/>
</dbReference>
<dbReference type="SUPFAM" id="SSF55785">
    <property type="entry name" value="PYP-like sensor domain (PAS domain)"/>
    <property type="match status" value="1"/>
</dbReference>
<dbReference type="SMART" id="SM00052">
    <property type="entry name" value="EAL"/>
    <property type="match status" value="1"/>
</dbReference>
<dbReference type="InterPro" id="IPR000700">
    <property type="entry name" value="PAS-assoc_C"/>
</dbReference>
<dbReference type="Gene3D" id="3.30.450.40">
    <property type="match status" value="1"/>
</dbReference>
<keyword evidence="2" id="KW-0472">Membrane</keyword>
<dbReference type="SUPFAM" id="SSF141868">
    <property type="entry name" value="EAL domain-like"/>
    <property type="match status" value="1"/>
</dbReference>
<evidence type="ECO:0000313" key="8">
    <source>
        <dbReference type="EMBL" id="PKU22484.1"/>
    </source>
</evidence>
<comment type="caution">
    <text evidence="8">The sequence shown here is derived from an EMBL/GenBank/DDBJ whole genome shotgun (WGS) entry which is preliminary data.</text>
</comment>
<dbReference type="GO" id="GO:0007165">
    <property type="term" value="P:signal transduction"/>
    <property type="evidence" value="ECO:0007669"/>
    <property type="project" value="InterPro"/>
</dbReference>
<dbReference type="Pfam" id="PF00563">
    <property type="entry name" value="EAL"/>
    <property type="match status" value="1"/>
</dbReference>
<evidence type="ECO:0000256" key="1">
    <source>
        <dbReference type="ARBA" id="ARBA00051114"/>
    </source>
</evidence>
<evidence type="ECO:0000259" key="3">
    <source>
        <dbReference type="PROSITE" id="PS50112"/>
    </source>
</evidence>
<dbReference type="GO" id="GO:0071111">
    <property type="term" value="F:cyclic-guanylate-specific phosphodiesterase activity"/>
    <property type="evidence" value="ECO:0007669"/>
    <property type="project" value="UniProtKB-EC"/>
</dbReference>
<organism evidence="8 9">
    <name type="scientific">Telmatospirillum siberiense</name>
    <dbReference type="NCBI Taxonomy" id="382514"/>
    <lineage>
        <taxon>Bacteria</taxon>
        <taxon>Pseudomonadati</taxon>
        <taxon>Pseudomonadota</taxon>
        <taxon>Alphaproteobacteria</taxon>
        <taxon>Rhodospirillales</taxon>
        <taxon>Rhodospirillaceae</taxon>
        <taxon>Telmatospirillum</taxon>
    </lineage>
</organism>
<dbReference type="NCBIfam" id="TIGR00254">
    <property type="entry name" value="GGDEF"/>
    <property type="match status" value="1"/>
</dbReference>
<evidence type="ECO:0000259" key="7">
    <source>
        <dbReference type="PROSITE" id="PS50887"/>
    </source>
</evidence>
<dbReference type="FunFam" id="3.20.20.450:FF:000001">
    <property type="entry name" value="Cyclic di-GMP phosphodiesterase yahA"/>
    <property type="match status" value="1"/>
</dbReference>
<dbReference type="Pfam" id="PF13185">
    <property type="entry name" value="GAF_2"/>
    <property type="match status" value="1"/>
</dbReference>
<dbReference type="InterPro" id="IPR001633">
    <property type="entry name" value="EAL_dom"/>
</dbReference>
<feature type="domain" description="HAMP" evidence="6">
    <location>
        <begin position="347"/>
        <end position="400"/>
    </location>
</feature>
<dbReference type="InterPro" id="IPR000160">
    <property type="entry name" value="GGDEF_dom"/>
</dbReference>
<dbReference type="FunFam" id="3.30.70.270:FF:000001">
    <property type="entry name" value="Diguanylate cyclase domain protein"/>
    <property type="match status" value="1"/>
</dbReference>
<dbReference type="PANTHER" id="PTHR44757">
    <property type="entry name" value="DIGUANYLATE CYCLASE DGCP"/>
    <property type="match status" value="1"/>
</dbReference>
<feature type="domain" description="EAL" evidence="5">
    <location>
        <begin position="903"/>
        <end position="1156"/>
    </location>
</feature>
<dbReference type="SUPFAM" id="SSF55781">
    <property type="entry name" value="GAF domain-like"/>
    <property type="match status" value="1"/>
</dbReference>
<evidence type="ECO:0000259" key="6">
    <source>
        <dbReference type="PROSITE" id="PS50885"/>
    </source>
</evidence>
<dbReference type="InterPro" id="IPR001610">
    <property type="entry name" value="PAC"/>
</dbReference>
<dbReference type="Pfam" id="PF13426">
    <property type="entry name" value="PAS_9"/>
    <property type="match status" value="1"/>
</dbReference>
<comment type="catalytic activity">
    <reaction evidence="1">
        <text>3',3'-c-di-GMP + H2O = 5'-phosphoguanylyl(3'-&gt;5')guanosine + H(+)</text>
        <dbReference type="Rhea" id="RHEA:24902"/>
        <dbReference type="ChEBI" id="CHEBI:15377"/>
        <dbReference type="ChEBI" id="CHEBI:15378"/>
        <dbReference type="ChEBI" id="CHEBI:58754"/>
        <dbReference type="ChEBI" id="CHEBI:58805"/>
        <dbReference type="EC" id="3.1.4.52"/>
    </reaction>
    <physiologicalReaction direction="left-to-right" evidence="1">
        <dbReference type="Rhea" id="RHEA:24903"/>
    </physiologicalReaction>
</comment>
<name>A0A2N3PQ09_9PROT</name>
<dbReference type="InterPro" id="IPR003660">
    <property type="entry name" value="HAMP_dom"/>
</dbReference>
<keyword evidence="2" id="KW-1133">Transmembrane helix</keyword>
<dbReference type="InterPro" id="IPR052155">
    <property type="entry name" value="Biofilm_reg_signaling"/>
</dbReference>
<dbReference type="CDD" id="cd01949">
    <property type="entry name" value="GGDEF"/>
    <property type="match status" value="1"/>
</dbReference>
<dbReference type="SMART" id="SM00304">
    <property type="entry name" value="HAMP"/>
    <property type="match status" value="1"/>
</dbReference>
<dbReference type="AlphaFoldDB" id="A0A2N3PQ09"/>
<proteinExistence type="predicted"/>
<accession>A0A2N3PQ09</accession>
<dbReference type="Gene3D" id="3.30.70.270">
    <property type="match status" value="1"/>
</dbReference>
<dbReference type="EMBL" id="PIUM01000031">
    <property type="protein sequence ID" value="PKU22484.1"/>
    <property type="molecule type" value="Genomic_DNA"/>
</dbReference>
<dbReference type="PANTHER" id="PTHR44757:SF2">
    <property type="entry name" value="BIOFILM ARCHITECTURE MAINTENANCE PROTEIN MBAA"/>
    <property type="match status" value="1"/>
</dbReference>
<dbReference type="SUPFAM" id="SSF55073">
    <property type="entry name" value="Nucleotide cyclase"/>
    <property type="match status" value="1"/>
</dbReference>
<dbReference type="InterPro" id="IPR029016">
    <property type="entry name" value="GAF-like_dom_sf"/>
</dbReference>
<feature type="transmembrane region" description="Helical" evidence="2">
    <location>
        <begin position="324"/>
        <end position="345"/>
    </location>
</feature>
<dbReference type="RefSeq" id="WP_101252682.1">
    <property type="nucleotide sequence ID" value="NZ_PIUM01000031.1"/>
</dbReference>
<dbReference type="InterPro" id="IPR029787">
    <property type="entry name" value="Nucleotide_cyclase"/>
</dbReference>
<dbReference type="InterPro" id="IPR043128">
    <property type="entry name" value="Rev_trsase/Diguanyl_cyclase"/>
</dbReference>
<dbReference type="InterPro" id="IPR035965">
    <property type="entry name" value="PAS-like_dom_sf"/>
</dbReference>
<dbReference type="SMART" id="SM00091">
    <property type="entry name" value="PAS"/>
    <property type="match status" value="1"/>
</dbReference>
<sequence>MFHFPDITIRATLVSVIGALGLLVTGLSANALLNAYDEAANARRIATSTVISKQLFRSLTGLRNERGPKIFALLGDEPIGRDADAIAAAARAEYEAGYAEALKGLGSLERAPGLERLKAAHQAVGTLQSQVDAAVHQAKSARDPTLVQTWSQVTQSMLDANLAISDPLEAAIKLTDPLIDHYLEVKHAAWTARLNLGLAALKGQELVSAGQAMTDAEAVVWHQNMGRADGAWRQVTEAAARDDAPRALVEAVEKAGTSFTEHYADDMKALIDALAARRPARVDAEGLRKIYNENNAAVAAVSIVALDQMVSRAGEHATRANRILVADGAVLLAALALSVGGFLVVTRRVSRPIQTLTGLITRLARQDFTVEIPPKTYGDEVGQMQEALLVLRENGKIHRESVRVRAAEAKSRRLANLYAALSQCNQAIVHSANEADLFPKICRCVVEYGFAKMAWIGLLDKDRKRVDPIVSYGDTTGYMDGLTVPLDLAEPLSRAPSATSIRDNQAIWYQDLVRDFMVGPATQSWHERAKNAGFHGLASLPLHRNGIPAGCLVIYSDTTDAFDEGARELLIEMAVDISFALDNFARETERRQSVTALQASETRYRLVFQTSLDAIAINRMSDGTYVDVNDGFVNIMGFDHDDVIGRKPPDISIWVNPEDRRNLIETLRQALFCQNVEAQFRKKNGELLWGLISASLIELDDELCILSVTRDISDIKKAEEEIKTLAFYDPLTHLPNRRLLTDRLGHALAVAARNKRTCALLFVDLDNFKTLNDSSGHAIGDLMLQEVATRLMGNVRESDTVARLGGDEFIVLIEDLSENLEESATQAEDIGKKILDAIAQPYLLSGREYRSTTSIGVILFGKRYENSDDLLTQADIAMYQAKVAGRNTLRFFSPDLQAAINTRVAMEDDLHRAVGKAQFSLHYQPQVEHGHLVGAEALIRWNHPERGVVAPGQFIPLAEETGLILPLGQWVLETACRQIATWDTRKDTAHIVLAVNVSALQFRQPNFIEQTLSTLEKTGANPQKLKLELTESLLVDNIEDVIAKMTALRSRGVRFSLDDFGTGYSSLSYLKRLPLDQLKIDRSFVKDVLTDANDAAIAKTIVALGQTMGLSVIAEGVETEAQRGFLSGLGCHAYQGFLFGRPLPLEEFQMSLQSLAN</sequence>
<dbReference type="PROSITE" id="PS50887">
    <property type="entry name" value="GGDEF"/>
    <property type="match status" value="1"/>
</dbReference>
<dbReference type="InterPro" id="IPR003018">
    <property type="entry name" value="GAF"/>
</dbReference>
<dbReference type="Gene3D" id="3.30.450.20">
    <property type="entry name" value="PAS domain"/>
    <property type="match status" value="1"/>
</dbReference>
<gene>
    <name evidence="8" type="ORF">CWS72_21395</name>
</gene>